<keyword evidence="8" id="KW-1185">Reference proteome</keyword>
<organism evidence="7 8">
    <name type="scientific">Coccomyxa subellipsoidea</name>
    <dbReference type="NCBI Taxonomy" id="248742"/>
    <lineage>
        <taxon>Eukaryota</taxon>
        <taxon>Viridiplantae</taxon>
        <taxon>Chlorophyta</taxon>
        <taxon>core chlorophytes</taxon>
        <taxon>Trebouxiophyceae</taxon>
        <taxon>Trebouxiophyceae incertae sedis</taxon>
        <taxon>Coccomyxaceae</taxon>
        <taxon>Coccomyxa</taxon>
    </lineage>
</organism>
<evidence type="ECO:0000256" key="2">
    <source>
        <dbReference type="ARBA" id="ARBA00023242"/>
    </source>
</evidence>
<dbReference type="Pfam" id="PF10433">
    <property type="entry name" value="Beta-prop_RSE1_1st"/>
    <property type="match status" value="1"/>
</dbReference>
<comment type="subcellular location">
    <subcellularLocation>
        <location evidence="1">Nucleus</location>
    </subcellularLocation>
</comment>
<evidence type="ECO:0000313" key="8">
    <source>
        <dbReference type="Proteomes" id="UP001491310"/>
    </source>
</evidence>
<sequence>MAGPVAYLKEIHQPTDVVVVRETLLQLYKVRRDAEKVDGYWLALVAEHSLSGTVQSMVVLKCRAVGKQRDALLLAFRDAKVCVLDWDAETQSITTTSLHSFEGDKALMGGHTTHGSKLVSEPQGRCAAALLQGCVAMLPSMEMDALDEIMQITEGRAGQPLSSTVGNSYILKLAKLGITEVRDAVFLHRYSEPVLLVLHETKPSWGNLPSDAFKLIEVPGGGGLVLCQNLLMYVSQGGSCSLAVSSQAYAGVVPSRIEISPIPQGVDDSFKAAIHAANHDRVAKHAREYVNNVHPEAAPAAANGAPRAEGFDLDLTDCSGVWLADNSLLLGLASGQLILVNVQIEGSSAKRLKVSKAQGAPPPSCMCRVGPELLFLGSWVANSLLIRAVPEGQTLLLSGPEEQASEADAVHANKRTRLDPAAPDLGDEDEDEVSLIYRTDAQPALPATTGASKYSLQVVDSLVSIGIVQDLVTGEASTSAPQDWVAKTERGPPKLVAAVGSDKFGAVAVLRNSLVPELVTEVPLPGIDEMWAVHFQPEGLPVDDSLLYHAFLFLNEKNSTKVLRTGEELDETDSSQVDFVLSRRTVFAGNLLENSRIVQVHAHGVVLLSGTTRVQDLPLQDLIGLSSTSIVAACVADPYLLLHLSSGNALLLYADASHGQLAVAPHSARLSQGDGITACTLHRDASRTFAAKGLSEDGGANVVCVVCRSARMEIMSLPALDVLLSIDDISDGHPVVPSSPTADRKAATRLPSVVERKAPSSSMTRFDGLGDSKEHLNSGIFLSGERPVWLFASRGTLVAHAMDVEGRVSGMTPFHNINCPLGFITACMGENGEETVKICQLPMRTRLDTPWPLQKIAVRATPHRLAYYAEARLYALLASRQVPYREHQEEASDGDPHASYSYICADAAAKASGTELGAEVRLLEPGRYQTVGRHVLDPGEEPCSVKAESLRNAETGALEPYITVGTALNYGEDYPCSGRVLLFKVTRSDASGPGQDRWQATLVHASAFSRPVQALAVMDGRLVAAFGNNMQMMELRGSSLRMISFFHAQLLITSVATIKNFILLGDVHKGLTFVHADKKANYTALTQLSKDYNDVDVEAAEFLVNGKKLCLLACDGARNLRLFSYDGGKEQQGTWQGKKLLPLGAIHMGQNICSIFSHRIMPTSAPAVQLRAAVPQSCKLQATLQAWTQGVGWWSNL</sequence>
<evidence type="ECO:0000256" key="1">
    <source>
        <dbReference type="ARBA" id="ARBA00004123"/>
    </source>
</evidence>
<dbReference type="InterPro" id="IPR050358">
    <property type="entry name" value="RSE1/DDB1/CFT1"/>
</dbReference>
<evidence type="ECO:0000259" key="5">
    <source>
        <dbReference type="Pfam" id="PF10433"/>
    </source>
</evidence>
<dbReference type="Pfam" id="PF23726">
    <property type="entry name" value="Beta-prop_RSE1_2nd"/>
    <property type="match status" value="1"/>
</dbReference>
<evidence type="ECO:0000256" key="3">
    <source>
        <dbReference type="SAM" id="MobiDB-lite"/>
    </source>
</evidence>
<feature type="domain" description="RSE1/DDB1/CPSF1 first beta-propeller" evidence="5">
    <location>
        <begin position="15"/>
        <end position="202"/>
    </location>
</feature>
<feature type="region of interest" description="Disordered" evidence="3">
    <location>
        <begin position="401"/>
        <end position="427"/>
    </location>
</feature>
<evidence type="ECO:0000259" key="6">
    <source>
        <dbReference type="Pfam" id="PF23726"/>
    </source>
</evidence>
<proteinExistence type="predicted"/>
<dbReference type="InterPro" id="IPR004871">
    <property type="entry name" value="RSE1/DDB1/CPSF1_C"/>
</dbReference>
<feature type="domain" description="RSE1/DDB1/CPSF1 second beta-propeller" evidence="6">
    <location>
        <begin position="516"/>
        <end position="731"/>
    </location>
</feature>
<dbReference type="InterPro" id="IPR018846">
    <property type="entry name" value="Beta-prop_RSE1/DDB1/CPSF1_1st"/>
</dbReference>
<dbReference type="Pfam" id="PF03178">
    <property type="entry name" value="CPSF_A"/>
    <property type="match status" value="1"/>
</dbReference>
<feature type="domain" description="RSE1/DDB1/CPSF1 C-terminal" evidence="4">
    <location>
        <begin position="919"/>
        <end position="1167"/>
    </location>
</feature>
<accession>A0ABR2Z1I1</accession>
<keyword evidence="2" id="KW-0539">Nucleus</keyword>
<dbReference type="Proteomes" id="UP001491310">
    <property type="component" value="Unassembled WGS sequence"/>
</dbReference>
<reference evidence="7 8" key="1">
    <citation type="journal article" date="2024" name="Nat. Commun.">
        <title>Phylogenomics reveals the evolutionary origins of lichenization in chlorophyte algae.</title>
        <authorList>
            <person name="Puginier C."/>
            <person name="Libourel C."/>
            <person name="Otte J."/>
            <person name="Skaloud P."/>
            <person name="Haon M."/>
            <person name="Grisel S."/>
            <person name="Petersen M."/>
            <person name="Berrin J.G."/>
            <person name="Delaux P.M."/>
            <person name="Dal Grande F."/>
            <person name="Keller J."/>
        </authorList>
    </citation>
    <scope>NUCLEOTIDE SEQUENCE [LARGE SCALE GENOMIC DNA]</scope>
    <source>
        <strain evidence="7 8">SAG 216-7</strain>
    </source>
</reference>
<dbReference type="EMBL" id="JALJOT010000002">
    <property type="protein sequence ID" value="KAK9917840.1"/>
    <property type="molecule type" value="Genomic_DNA"/>
</dbReference>
<evidence type="ECO:0000313" key="7">
    <source>
        <dbReference type="EMBL" id="KAK9917840.1"/>
    </source>
</evidence>
<evidence type="ECO:0008006" key="9">
    <source>
        <dbReference type="Google" id="ProtNLM"/>
    </source>
</evidence>
<name>A0ABR2Z1I1_9CHLO</name>
<gene>
    <name evidence="7" type="ORF">WJX75_008771</name>
</gene>
<comment type="caution">
    <text evidence="7">The sequence shown here is derived from an EMBL/GenBank/DDBJ whole genome shotgun (WGS) entry which is preliminary data.</text>
</comment>
<dbReference type="InterPro" id="IPR015943">
    <property type="entry name" value="WD40/YVTN_repeat-like_dom_sf"/>
</dbReference>
<evidence type="ECO:0000259" key="4">
    <source>
        <dbReference type="Pfam" id="PF03178"/>
    </source>
</evidence>
<dbReference type="PANTHER" id="PTHR10644">
    <property type="entry name" value="DNA REPAIR/RNA PROCESSING CPSF FAMILY"/>
    <property type="match status" value="1"/>
</dbReference>
<dbReference type="InterPro" id="IPR058543">
    <property type="entry name" value="Beta-prop_RSE1/DDB1/CPSF1_2nd"/>
</dbReference>
<dbReference type="Gene3D" id="2.130.10.10">
    <property type="entry name" value="YVTN repeat-like/Quinoprotein amine dehydrogenase"/>
    <property type="match status" value="4"/>
</dbReference>
<protein>
    <recommendedName>
        <fullName evidence="9">Cleavage/polyadenylation specificity factor A subunit C-terminal domain-containing protein</fullName>
    </recommendedName>
</protein>